<name>A0ABM4B264_HYDVU</name>
<evidence type="ECO:0000313" key="3">
    <source>
        <dbReference type="RefSeq" id="XP_065642864.1"/>
    </source>
</evidence>
<gene>
    <name evidence="3" type="primary">LOC136074469</name>
</gene>
<sequence>MGKAKDVSPSKKREVGALLKNTSYSQRCIASMTKISVTTVNRINKNLDKNADYTPQRTGHCGRKRLTTPRDDRKIRDICLENRNKPRRILTTLIQDAGIPVSPMTVRHRLKEQGFRCCRPAKKPKLTLAMQQKRLAWAKSHRHLTVDDWKNVSTSFIIVHIPFRDLPTLKL</sequence>
<reference evidence="3" key="2">
    <citation type="submission" date="2025-08" db="UniProtKB">
        <authorList>
            <consortium name="RefSeq"/>
        </authorList>
    </citation>
    <scope>IDENTIFICATION</scope>
</reference>
<evidence type="ECO:0000259" key="1">
    <source>
        <dbReference type="Pfam" id="PF01498"/>
    </source>
</evidence>
<dbReference type="InterPro" id="IPR002492">
    <property type="entry name" value="Transposase_Tc1-like"/>
</dbReference>
<protein>
    <submittedName>
        <fullName evidence="3">Uncharacterized protein LOC136074469</fullName>
    </submittedName>
</protein>
<feature type="domain" description="Transposase Tc1-like" evidence="1">
    <location>
        <begin position="76"/>
        <end position="143"/>
    </location>
</feature>
<proteinExistence type="predicted"/>
<dbReference type="Pfam" id="PF01498">
    <property type="entry name" value="HTH_Tnp_Tc3_2"/>
    <property type="match status" value="1"/>
</dbReference>
<evidence type="ECO:0000313" key="2">
    <source>
        <dbReference type="Proteomes" id="UP001652625"/>
    </source>
</evidence>
<dbReference type="RefSeq" id="XP_065642864.1">
    <property type="nucleotide sequence ID" value="XM_065786792.1"/>
</dbReference>
<organism evidence="2 3">
    <name type="scientific">Hydra vulgaris</name>
    <name type="common">Hydra</name>
    <name type="synonym">Hydra attenuata</name>
    <dbReference type="NCBI Taxonomy" id="6087"/>
    <lineage>
        <taxon>Eukaryota</taxon>
        <taxon>Metazoa</taxon>
        <taxon>Cnidaria</taxon>
        <taxon>Hydrozoa</taxon>
        <taxon>Hydroidolina</taxon>
        <taxon>Anthoathecata</taxon>
        <taxon>Aplanulata</taxon>
        <taxon>Hydridae</taxon>
        <taxon>Hydra</taxon>
    </lineage>
</organism>
<dbReference type="SUPFAM" id="SSF46689">
    <property type="entry name" value="Homeodomain-like"/>
    <property type="match status" value="1"/>
</dbReference>
<dbReference type="Proteomes" id="UP001652625">
    <property type="component" value="Chromosome 01"/>
</dbReference>
<keyword evidence="2" id="KW-1185">Reference proteome</keyword>
<dbReference type="InterPro" id="IPR009057">
    <property type="entry name" value="Homeodomain-like_sf"/>
</dbReference>
<reference evidence="2" key="1">
    <citation type="submission" date="2025-05" db="UniProtKB">
        <authorList>
            <consortium name="RefSeq"/>
        </authorList>
    </citation>
    <scope>NUCLEOTIDE SEQUENCE [LARGE SCALE GENOMIC DNA]</scope>
</reference>
<dbReference type="GeneID" id="136074469"/>
<accession>A0ABM4B264</accession>